<sequence>MKNRYICCFLSIVIVFFVFCPVLNAGTKLADFSLKDINQKNVRLKDYIGKKVILIDFWATWCKPCIREMVHLEKIYQEFQERDFVIFCISVDNQTTIARVKPFVVANKYSFPVLLDTNSTVLNLYNPTKTLPYSILIDKEGKIVNTHKGYSDGDEKILLEEIKTLISDNDPKAVLNEESSKKE</sequence>
<dbReference type="SUPFAM" id="SSF52833">
    <property type="entry name" value="Thioredoxin-like"/>
    <property type="match status" value="1"/>
</dbReference>
<comment type="caution">
    <text evidence="2">The sequence shown here is derived from an EMBL/GenBank/DDBJ whole genome shotgun (WGS) entry which is preliminary data.</text>
</comment>
<dbReference type="AlphaFoldDB" id="A0A1F7RND9"/>
<dbReference type="CDD" id="cd02966">
    <property type="entry name" value="TlpA_like_family"/>
    <property type="match status" value="1"/>
</dbReference>
<feature type="domain" description="Thioredoxin" evidence="1">
    <location>
        <begin position="23"/>
        <end position="167"/>
    </location>
</feature>
<evidence type="ECO:0000313" key="3">
    <source>
        <dbReference type="Proteomes" id="UP000179266"/>
    </source>
</evidence>
<dbReference type="InterPro" id="IPR000866">
    <property type="entry name" value="AhpC/TSA"/>
</dbReference>
<evidence type="ECO:0000313" key="2">
    <source>
        <dbReference type="EMBL" id="OGL42407.1"/>
    </source>
</evidence>
<accession>A0A1F7RND9</accession>
<dbReference type="EMBL" id="MGDD01000326">
    <property type="protein sequence ID" value="OGL42407.1"/>
    <property type="molecule type" value="Genomic_DNA"/>
</dbReference>
<dbReference type="Pfam" id="PF00578">
    <property type="entry name" value="AhpC-TSA"/>
    <property type="match status" value="1"/>
</dbReference>
<dbReference type="PROSITE" id="PS51352">
    <property type="entry name" value="THIOREDOXIN_2"/>
    <property type="match status" value="1"/>
</dbReference>
<gene>
    <name evidence="2" type="ORF">A2161_17305</name>
</gene>
<dbReference type="GO" id="GO:0016209">
    <property type="term" value="F:antioxidant activity"/>
    <property type="evidence" value="ECO:0007669"/>
    <property type="project" value="InterPro"/>
</dbReference>
<dbReference type="InterPro" id="IPR036249">
    <property type="entry name" value="Thioredoxin-like_sf"/>
</dbReference>
<dbReference type="InterPro" id="IPR050553">
    <property type="entry name" value="Thioredoxin_ResA/DsbE_sf"/>
</dbReference>
<name>A0A1F7RND9_9BACT</name>
<evidence type="ECO:0000259" key="1">
    <source>
        <dbReference type="PROSITE" id="PS51352"/>
    </source>
</evidence>
<organism evidence="2 3">
    <name type="scientific">Candidatus Schekmanbacteria bacterium RBG_13_48_7</name>
    <dbReference type="NCBI Taxonomy" id="1817878"/>
    <lineage>
        <taxon>Bacteria</taxon>
        <taxon>Candidatus Schekmaniibacteriota</taxon>
    </lineage>
</organism>
<dbReference type="Proteomes" id="UP000179266">
    <property type="component" value="Unassembled WGS sequence"/>
</dbReference>
<dbReference type="PANTHER" id="PTHR42852:SF17">
    <property type="entry name" value="THIOREDOXIN-LIKE PROTEIN HI_1115"/>
    <property type="match status" value="1"/>
</dbReference>
<reference evidence="2 3" key="1">
    <citation type="journal article" date="2016" name="Nat. Commun.">
        <title>Thousands of microbial genomes shed light on interconnected biogeochemical processes in an aquifer system.</title>
        <authorList>
            <person name="Anantharaman K."/>
            <person name="Brown C.T."/>
            <person name="Hug L.A."/>
            <person name="Sharon I."/>
            <person name="Castelle C.J."/>
            <person name="Probst A.J."/>
            <person name="Thomas B.C."/>
            <person name="Singh A."/>
            <person name="Wilkins M.J."/>
            <person name="Karaoz U."/>
            <person name="Brodie E.L."/>
            <person name="Williams K.H."/>
            <person name="Hubbard S.S."/>
            <person name="Banfield J.F."/>
        </authorList>
    </citation>
    <scope>NUCLEOTIDE SEQUENCE [LARGE SCALE GENOMIC DNA]</scope>
</reference>
<dbReference type="GO" id="GO:0016491">
    <property type="term" value="F:oxidoreductase activity"/>
    <property type="evidence" value="ECO:0007669"/>
    <property type="project" value="InterPro"/>
</dbReference>
<dbReference type="Gene3D" id="3.40.30.10">
    <property type="entry name" value="Glutaredoxin"/>
    <property type="match status" value="1"/>
</dbReference>
<dbReference type="PANTHER" id="PTHR42852">
    <property type="entry name" value="THIOL:DISULFIDE INTERCHANGE PROTEIN DSBE"/>
    <property type="match status" value="1"/>
</dbReference>
<protein>
    <recommendedName>
        <fullName evidence="1">Thioredoxin domain-containing protein</fullName>
    </recommendedName>
</protein>
<proteinExistence type="predicted"/>
<dbReference type="InterPro" id="IPR013766">
    <property type="entry name" value="Thioredoxin_domain"/>
</dbReference>